<dbReference type="AlphaFoldDB" id="A0AAV4CR11"/>
<sequence>MREQIAGPFKTSSDVQRVSELKLLPINDRHEISSKAGVKEKTGMSIESAIAMKETVGLTWNQLGTQRKFLKEFGLNLPNEARKRRRGK</sequence>
<evidence type="ECO:0000313" key="1">
    <source>
        <dbReference type="EMBL" id="GFO34231.1"/>
    </source>
</evidence>
<organism evidence="1 2">
    <name type="scientific">Plakobranchus ocellatus</name>
    <dbReference type="NCBI Taxonomy" id="259542"/>
    <lineage>
        <taxon>Eukaryota</taxon>
        <taxon>Metazoa</taxon>
        <taxon>Spiralia</taxon>
        <taxon>Lophotrochozoa</taxon>
        <taxon>Mollusca</taxon>
        <taxon>Gastropoda</taxon>
        <taxon>Heterobranchia</taxon>
        <taxon>Euthyneura</taxon>
        <taxon>Panpulmonata</taxon>
        <taxon>Sacoglossa</taxon>
        <taxon>Placobranchoidea</taxon>
        <taxon>Plakobranchidae</taxon>
        <taxon>Plakobranchus</taxon>
    </lineage>
</organism>
<accession>A0AAV4CR11</accession>
<proteinExistence type="predicted"/>
<protein>
    <submittedName>
        <fullName evidence="1">Uncharacterized protein</fullName>
    </submittedName>
</protein>
<evidence type="ECO:0000313" key="2">
    <source>
        <dbReference type="Proteomes" id="UP000735302"/>
    </source>
</evidence>
<name>A0AAV4CR11_9GAST</name>
<comment type="caution">
    <text evidence="1">The sequence shown here is derived from an EMBL/GenBank/DDBJ whole genome shotgun (WGS) entry which is preliminary data.</text>
</comment>
<keyword evidence="2" id="KW-1185">Reference proteome</keyword>
<reference evidence="1 2" key="1">
    <citation type="journal article" date="2021" name="Elife">
        <title>Chloroplast acquisition without the gene transfer in kleptoplastic sea slugs, Plakobranchus ocellatus.</title>
        <authorList>
            <person name="Maeda T."/>
            <person name="Takahashi S."/>
            <person name="Yoshida T."/>
            <person name="Shimamura S."/>
            <person name="Takaki Y."/>
            <person name="Nagai Y."/>
            <person name="Toyoda A."/>
            <person name="Suzuki Y."/>
            <person name="Arimoto A."/>
            <person name="Ishii H."/>
            <person name="Satoh N."/>
            <person name="Nishiyama T."/>
            <person name="Hasebe M."/>
            <person name="Maruyama T."/>
            <person name="Minagawa J."/>
            <person name="Obokata J."/>
            <person name="Shigenobu S."/>
        </authorList>
    </citation>
    <scope>NUCLEOTIDE SEQUENCE [LARGE SCALE GENOMIC DNA]</scope>
</reference>
<gene>
    <name evidence="1" type="ORF">PoB_006073600</name>
</gene>
<dbReference type="EMBL" id="BLXT01006878">
    <property type="protein sequence ID" value="GFO34231.1"/>
    <property type="molecule type" value="Genomic_DNA"/>
</dbReference>
<dbReference type="Proteomes" id="UP000735302">
    <property type="component" value="Unassembled WGS sequence"/>
</dbReference>